<evidence type="ECO:0000313" key="2">
    <source>
        <dbReference type="Proteomes" id="UP000258928"/>
    </source>
</evidence>
<gene>
    <name evidence="1" type="ORF">SAMEA3729809_03066</name>
</gene>
<dbReference type="Proteomes" id="UP000258928">
    <property type="component" value="Unassembled WGS sequence"/>
</dbReference>
<comment type="caution">
    <text evidence="1">The sequence shown here is derived from an EMBL/GenBank/DDBJ whole genome shotgun (WGS) entry which is preliminary data.</text>
</comment>
<evidence type="ECO:0000313" key="1">
    <source>
        <dbReference type="EMBL" id="SXF94335.1"/>
    </source>
</evidence>
<protein>
    <submittedName>
        <fullName evidence="1">IS2 ORF</fullName>
    </submittedName>
</protein>
<dbReference type="AlphaFoldDB" id="A0ABD7P748"/>
<sequence>MAYVRTSMFLTYDAVNTFGIHRTKTFGFRLSAQKCPDSPVAIRRQITDDSMYLQQGIGIIQLEYPEAILPGVRTS</sequence>
<dbReference type="EMBL" id="UKAS01000008">
    <property type="protein sequence ID" value="SXF94335.1"/>
    <property type="molecule type" value="Genomic_DNA"/>
</dbReference>
<reference evidence="1 2" key="1">
    <citation type="submission" date="2018-08" db="EMBL/GenBank/DDBJ databases">
        <authorList>
            <consortium name="Pathogen Informatics"/>
        </authorList>
    </citation>
    <scope>NUCLEOTIDE SEQUENCE [LARGE SCALE GENOMIC DNA]</scope>
    <source>
        <strain evidence="1 2">EuSCAPE_TR218</strain>
    </source>
</reference>
<organism evidence="1 2">
    <name type="scientific">Klebsiella variicola</name>
    <dbReference type="NCBI Taxonomy" id="244366"/>
    <lineage>
        <taxon>Bacteria</taxon>
        <taxon>Pseudomonadati</taxon>
        <taxon>Pseudomonadota</taxon>
        <taxon>Gammaproteobacteria</taxon>
        <taxon>Enterobacterales</taxon>
        <taxon>Enterobacteriaceae</taxon>
        <taxon>Klebsiella/Raoultella group</taxon>
        <taxon>Klebsiella</taxon>
        <taxon>Klebsiella pneumoniae complex</taxon>
    </lineage>
</organism>
<accession>A0ABD7P748</accession>
<name>A0ABD7P748_KLEVA</name>
<proteinExistence type="predicted"/>